<dbReference type="STRING" id="1316194.A0A1Q5UI55"/>
<proteinExistence type="predicted"/>
<feature type="region of interest" description="Disordered" evidence="2">
    <location>
        <begin position="361"/>
        <end position="395"/>
    </location>
</feature>
<evidence type="ECO:0000313" key="3">
    <source>
        <dbReference type="EMBL" id="OKP12167.1"/>
    </source>
</evidence>
<dbReference type="Proteomes" id="UP000186955">
    <property type="component" value="Unassembled WGS sequence"/>
</dbReference>
<feature type="coiled-coil region" evidence="1">
    <location>
        <begin position="57"/>
        <end position="112"/>
    </location>
</feature>
<keyword evidence="1" id="KW-0175">Coiled coil</keyword>
<dbReference type="AlphaFoldDB" id="A0A1Q5UI55"/>
<feature type="compositionally biased region" description="Basic residues" evidence="2">
    <location>
        <begin position="385"/>
        <end position="395"/>
    </location>
</feature>
<name>A0A1Q5UI55_9EURO</name>
<sequence>MDSLSSASSCEDLIQQLQRLMTSDAYSELLLIVKENAILRQHERDLNITNEQNLKTLGHLQQNLETATEQIAEYSTQVDGLTQEIQRLQIALNNAQGNMKIKDEELRENKKRDQLQDMFKLVHSLIVEFFGHDLENPAFQDQTTWENLRNHDLLKRIVPLPLSNTTSAKDMRVAALIGICAEAMSRHIFQSTYLLDGSQLHELIDALQSYDWNQGSYLRSVLLRSLITEQKENSLKRTKRLVAEVLKLTKPLLSAKRQVLFEDALLVVCKKITEQWMQFQELEAAVEPDFELNDDAGDWKLFLFPKRAMNNNVEFPQDPDPKKAEAKLSMMQTNFVVWPAFFISEAGELELLRPGFALSEEQMQPAKSEENAISSRRARQEARRTNRRKAKISAT</sequence>
<comment type="caution">
    <text evidence="3">The sequence shown here is derived from an EMBL/GenBank/DDBJ whole genome shotgun (WGS) entry which is preliminary data.</text>
</comment>
<gene>
    <name evidence="3" type="ORF">PENSUB_2327</name>
</gene>
<reference evidence="3 4" key="1">
    <citation type="submission" date="2016-10" db="EMBL/GenBank/DDBJ databases">
        <title>Genome sequence of the ascomycete fungus Penicillium subrubescens.</title>
        <authorList>
            <person name="De Vries R.P."/>
            <person name="Peng M."/>
            <person name="Dilokpimol A."/>
            <person name="Hilden K."/>
            <person name="Makela M.R."/>
            <person name="Grigoriev I."/>
            <person name="Riley R."/>
            <person name="Granchi Z."/>
        </authorList>
    </citation>
    <scope>NUCLEOTIDE SEQUENCE [LARGE SCALE GENOMIC DNA]</scope>
    <source>
        <strain evidence="3 4">CBS 132785</strain>
    </source>
</reference>
<accession>A0A1Q5UI55</accession>
<protein>
    <submittedName>
        <fullName evidence="3">Uncharacterized protein</fullName>
    </submittedName>
</protein>
<dbReference type="EMBL" id="MNBE01000245">
    <property type="protein sequence ID" value="OKP12167.1"/>
    <property type="molecule type" value="Genomic_DNA"/>
</dbReference>
<organism evidence="3 4">
    <name type="scientific">Penicillium subrubescens</name>
    <dbReference type="NCBI Taxonomy" id="1316194"/>
    <lineage>
        <taxon>Eukaryota</taxon>
        <taxon>Fungi</taxon>
        <taxon>Dikarya</taxon>
        <taxon>Ascomycota</taxon>
        <taxon>Pezizomycotina</taxon>
        <taxon>Eurotiomycetes</taxon>
        <taxon>Eurotiomycetidae</taxon>
        <taxon>Eurotiales</taxon>
        <taxon>Aspergillaceae</taxon>
        <taxon>Penicillium</taxon>
    </lineage>
</organism>
<evidence type="ECO:0000256" key="1">
    <source>
        <dbReference type="SAM" id="Coils"/>
    </source>
</evidence>
<evidence type="ECO:0000313" key="4">
    <source>
        <dbReference type="Proteomes" id="UP000186955"/>
    </source>
</evidence>
<evidence type="ECO:0000256" key="2">
    <source>
        <dbReference type="SAM" id="MobiDB-lite"/>
    </source>
</evidence>
<keyword evidence="4" id="KW-1185">Reference proteome</keyword>